<dbReference type="OrthoDB" id="10256732at2759"/>
<dbReference type="EMBL" id="JXTI01000062">
    <property type="protein sequence ID" value="KWX13626.1"/>
    <property type="molecule type" value="Genomic_DNA"/>
</dbReference>
<evidence type="ECO:0000313" key="2">
    <source>
        <dbReference type="EMBL" id="KWX13626.1"/>
    </source>
</evidence>
<sequence length="1186" mass="133771">MPSRPSSSRADAISTLMNMSQSLTRVGYVPAELQNTLNKGLQRPVYTSPPRFFTQRNLRLNQQAQNSPKHSIYHRPKRFISGDPQPSVYVRNLGNEIRTVSSPESYRRYPKQSFHTIQSASITYKIALSNHQTKLMHIPSDIRDLKEADNHSVGGFRPIHQAAAGALVNTKAPSPGPRKDEQHQERMQDTFLTEPPIDYPHLNEALDSPSPSPLAQQVLDDDALIEGVRYLYPKVLTPDRRRLDRYTQASNGYVGKEFVESTEKYSVGQRRLIAERYNDEYINQLPSSQYKIEKSNISKCDNNRSSSLPPDPAPSKQRSRSEYSQTSIIAAQRQQDNKVKVQVELNKLAWEDAFIKKIDIISAAQLGDPTPSTKPREKPPRSVQRSRKRFAPLPQLENMYATATEKKQRPHIARSSLTEVRELVVTSIAGQRGAAKRPVSATTSQSSALPSTSLYNNLSSDGIKEVILTTKLMTNVVPSKAETRTMCEFHRRAAQDEKMERTAALFNPNILDLFTRLGEQHASTLCEHYNKNRSVARRLVLTQILHLCRQHMCMQYFGCISIVHNPFQPTQLFSEWRNHCIVIRACLQALYRLRFFHIITDQLLYYLPESFFNGIVKVPLNQLGFSPDVLRSYFVLKPSYNEQDNNNISSKLMTSLSPKQDDPQTFRDPKLSAEPEISISVGLFPDHKQVIDLSAVELSTAISEGAQQGEPTIATSYPLDVNMNTFEMHPSSALSTHTLPRNILVEQQYLAPPSLEVAVAIASALAERLNIFTRQVQRKLTIDGAFLCEVIAFVGACNYDCYYEAISPIPLEERLSTSSNLSIPRVRARSYNNHGEAPVTRILDYLCVEILNVLVNSYNDSPADSLTYITRSSTIPSTASQLGIIPPFNRVRPTDIASVDWSSLSLYDSFINTISYFLISCNKDRFAAEHSFLLAFNPQLSYRMFEAVAIVLKNMPVHVAAQYFDRVCLVAFCTITYIKGAIVSASTRKVITTIFQGVILPEPYTIANGYYLLSTCITILLDMRIVCKESQGNNENVKYLSYLLSELCLLSGIIVETHCLSLASGIALGNLHMMFSNYPSDISGTLPPFIFFFTGAEDASHTDISIDNEKTGIYLKYYVASFIMRLGISYIRCANRLNLPVSEIISDSKVFRHLYQEYSAYREKYVLVDEFCKVVFENNRNLASTG</sequence>
<accession>A0A132NU89</accession>
<name>A0A132NU89_GIAIN</name>
<organism evidence="2 3">
    <name type="scientific">Giardia duodenalis assemblage B</name>
    <dbReference type="NCBI Taxonomy" id="1394984"/>
    <lineage>
        <taxon>Eukaryota</taxon>
        <taxon>Metamonada</taxon>
        <taxon>Diplomonadida</taxon>
        <taxon>Hexamitidae</taxon>
        <taxon>Giardiinae</taxon>
        <taxon>Giardia</taxon>
    </lineage>
</organism>
<feature type="compositionally biased region" description="Polar residues" evidence="1">
    <location>
        <begin position="297"/>
        <end position="308"/>
    </location>
</feature>
<gene>
    <name evidence="2" type="ORF">QR46_2391</name>
</gene>
<comment type="caution">
    <text evidence="2">The sequence shown here is derived from an EMBL/GenBank/DDBJ whole genome shotgun (WGS) entry which is preliminary data.</text>
</comment>
<dbReference type="AlphaFoldDB" id="A0A132NU89"/>
<proteinExistence type="predicted"/>
<feature type="region of interest" description="Disordered" evidence="1">
    <location>
        <begin position="365"/>
        <end position="392"/>
    </location>
</feature>
<reference evidence="2 3" key="1">
    <citation type="journal article" date="2015" name="Mol. Biochem. Parasitol.">
        <title>Identification of polymorphic genes for use in assemblage B genotyping assays through comparative genomics of multiple assemblage B Giardia duodenalis isolates.</title>
        <authorList>
            <person name="Wielinga C."/>
            <person name="Thompson R.C."/>
            <person name="Monis P."/>
            <person name="Ryan U."/>
        </authorList>
    </citation>
    <scope>NUCLEOTIDE SEQUENCE [LARGE SCALE GENOMIC DNA]</scope>
    <source>
        <strain evidence="2 3">BAH15c1</strain>
    </source>
</reference>
<protein>
    <submittedName>
        <fullName evidence="2">Uncharacterized protein</fullName>
    </submittedName>
</protein>
<dbReference type="VEuPathDB" id="GiardiaDB:QR46_2391"/>
<dbReference type="Proteomes" id="UP000070089">
    <property type="component" value="Unassembled WGS sequence"/>
</dbReference>
<evidence type="ECO:0000313" key="3">
    <source>
        <dbReference type="Proteomes" id="UP000070089"/>
    </source>
</evidence>
<evidence type="ECO:0000256" key="1">
    <source>
        <dbReference type="SAM" id="MobiDB-lite"/>
    </source>
</evidence>
<feature type="region of interest" description="Disordered" evidence="1">
    <location>
        <begin position="297"/>
        <end position="325"/>
    </location>
</feature>